<evidence type="ECO:0000256" key="10">
    <source>
        <dbReference type="PIRNR" id="PIRNR000706"/>
    </source>
</evidence>
<evidence type="ECO:0000256" key="9">
    <source>
        <dbReference type="ARBA" id="ARBA00048925"/>
    </source>
</evidence>
<dbReference type="PANTHER" id="PTHR21310:SF41">
    <property type="entry name" value="3'-PHOSPHOTRANSFERASE, PUTATIVE-RELATED"/>
    <property type="match status" value="1"/>
</dbReference>
<keyword evidence="6 10" id="KW-0418">Kinase</keyword>
<evidence type="ECO:0000313" key="16">
    <source>
        <dbReference type="Proteomes" id="UP000323502"/>
    </source>
</evidence>
<comment type="similarity">
    <text evidence="1 10">Belongs to the aminoglycoside phosphotransferase family.</text>
</comment>
<dbReference type="EMBL" id="FNBI01000006">
    <property type="protein sequence ID" value="SDF85126.1"/>
    <property type="molecule type" value="Genomic_DNA"/>
</dbReference>
<evidence type="ECO:0000256" key="6">
    <source>
        <dbReference type="ARBA" id="ARBA00022777"/>
    </source>
</evidence>
<name>A0A1G7PFM6_9SPHN</name>
<accession>A0A1G7PFM6</accession>
<dbReference type="OrthoDB" id="3806873at2"/>
<comment type="catalytic activity">
    <reaction evidence="9">
        <text>kanamycin A + ATP = kanamycin 3'-phosphate + ADP + H(+)</text>
        <dbReference type="Rhea" id="RHEA:24256"/>
        <dbReference type="ChEBI" id="CHEBI:15378"/>
        <dbReference type="ChEBI" id="CHEBI:30616"/>
        <dbReference type="ChEBI" id="CHEBI:57909"/>
        <dbReference type="ChEBI" id="CHEBI:58214"/>
        <dbReference type="ChEBI" id="CHEBI:456216"/>
        <dbReference type="EC" id="2.7.1.95"/>
    </reaction>
</comment>
<evidence type="ECO:0000313" key="17">
    <source>
        <dbReference type="Proteomes" id="UP000436801"/>
    </source>
</evidence>
<dbReference type="GO" id="GO:0046677">
    <property type="term" value="P:response to antibiotic"/>
    <property type="evidence" value="ECO:0007669"/>
    <property type="project" value="UniProtKB-KW"/>
</dbReference>
<dbReference type="Proteomes" id="UP000323502">
    <property type="component" value="Unassembled WGS sequence"/>
</dbReference>
<dbReference type="GO" id="GO:0008910">
    <property type="term" value="F:kanamycin kinase activity"/>
    <property type="evidence" value="ECO:0007669"/>
    <property type="project" value="UniProtKB-EC"/>
</dbReference>
<keyword evidence="16" id="KW-1185">Reference proteome</keyword>
<dbReference type="PANTHER" id="PTHR21310">
    <property type="entry name" value="AMINOGLYCOSIDE PHOSPHOTRANSFERASE-RELATED-RELATED"/>
    <property type="match status" value="1"/>
</dbReference>
<dbReference type="EMBL" id="WSUT01000005">
    <property type="protein sequence ID" value="MWC44548.1"/>
    <property type="molecule type" value="Genomic_DNA"/>
</dbReference>
<sequence>MTYGREEACAAIAMPPGLATVTMGYRWMHNMIGESGGGVYRLHGRQDAPDLFLKHGRGMVADDIADEMVRLRWLSDHIAVPTIRRFVHTGDEAWLLMTAIPGQTAYQHLTARPHDRLAVVDALATFLRQLHAIPVDTCPFISDHHHRLMQARARIDQGLVAEDEFDEEREGWLAEEVWQAMQDLMPFTPDRVVTHGDFSLDNILLEDGQVVGLIDAGRIGIADRYQDIAILWNCLGEFDDALRSHFLRRYGVADVDNRKLQFHLMLDEMF</sequence>
<evidence type="ECO:0000259" key="13">
    <source>
        <dbReference type="Pfam" id="PF01636"/>
    </source>
</evidence>
<dbReference type="Gene3D" id="3.30.200.20">
    <property type="entry name" value="Phosphorylase Kinase, domain 1"/>
    <property type="match status" value="1"/>
</dbReference>
<dbReference type="EC" id="2.7.1.95" evidence="2"/>
<evidence type="ECO:0000256" key="4">
    <source>
        <dbReference type="ARBA" id="ARBA00022679"/>
    </source>
</evidence>
<dbReference type="NCBIfam" id="NF033059">
    <property type="entry name" value="APH_3p_I"/>
    <property type="match status" value="1"/>
</dbReference>
<dbReference type="NCBIfam" id="NF033068">
    <property type="entry name" value="APH_3p"/>
    <property type="match status" value="1"/>
</dbReference>
<dbReference type="AlphaFoldDB" id="A0A1G7PFM6"/>
<dbReference type="InterPro" id="IPR051678">
    <property type="entry name" value="AGP_Transferase"/>
</dbReference>
<feature type="binding site" evidence="12">
    <location>
        <position position="215"/>
    </location>
    <ligand>
        <name>Mg(2+)</name>
        <dbReference type="ChEBI" id="CHEBI:18420"/>
    </ligand>
</feature>
<reference evidence="15 16" key="1">
    <citation type="submission" date="2016-10" db="EMBL/GenBank/DDBJ databases">
        <authorList>
            <person name="Varghese N."/>
            <person name="Submissions S."/>
        </authorList>
    </citation>
    <scope>NUCLEOTIDE SEQUENCE [LARGE SCALE GENOMIC DNA]</scope>
    <source>
        <strain evidence="15 16">S7-754</strain>
    </source>
</reference>
<dbReference type="CDD" id="cd05150">
    <property type="entry name" value="APH"/>
    <property type="match status" value="1"/>
</dbReference>
<dbReference type="GO" id="GO:0046872">
    <property type="term" value="F:metal ion binding"/>
    <property type="evidence" value="ECO:0007669"/>
    <property type="project" value="UniProtKB-KW"/>
</dbReference>
<reference evidence="14 17" key="2">
    <citation type="submission" date="2019-12" db="EMBL/GenBank/DDBJ databases">
        <authorList>
            <person name="Zheng J."/>
        </authorList>
    </citation>
    <scope>NUCLEOTIDE SEQUENCE [LARGE SCALE GENOMIC DNA]</scope>
    <source>
        <strain evidence="14 17">DSM 27347</strain>
    </source>
</reference>
<keyword evidence="8 10" id="KW-0046">Antibiotic resistance</keyword>
<dbReference type="RefSeq" id="WP_149682973.1">
    <property type="nucleotide sequence ID" value="NZ_FNBI01000006.1"/>
</dbReference>
<evidence type="ECO:0000256" key="11">
    <source>
        <dbReference type="PIRSR" id="PIRSR000706-1"/>
    </source>
</evidence>
<keyword evidence="7 10" id="KW-0067">ATP-binding</keyword>
<evidence type="ECO:0000256" key="3">
    <source>
        <dbReference type="ARBA" id="ARBA00017903"/>
    </source>
</evidence>
<evidence type="ECO:0000256" key="7">
    <source>
        <dbReference type="ARBA" id="ARBA00022840"/>
    </source>
</evidence>
<feature type="domain" description="Aminoglycoside phosphotransferase" evidence="13">
    <location>
        <begin position="40"/>
        <end position="255"/>
    </location>
</feature>
<keyword evidence="12" id="KW-0479">Metal-binding</keyword>
<keyword evidence="5 10" id="KW-0547">Nucleotide-binding</keyword>
<dbReference type="InterPro" id="IPR024165">
    <property type="entry name" value="Kan/Strep_kinase"/>
</dbReference>
<dbReference type="PIRSF" id="PIRSF000706">
    <property type="entry name" value="Kanamycin_kin"/>
    <property type="match status" value="1"/>
</dbReference>
<dbReference type="SUPFAM" id="SSF56112">
    <property type="entry name" value="Protein kinase-like (PK-like)"/>
    <property type="match status" value="1"/>
</dbReference>
<keyword evidence="4 10" id="KW-0808">Transferase</keyword>
<feature type="binding site" evidence="12">
    <location>
        <position position="202"/>
    </location>
    <ligand>
        <name>Mg(2+)</name>
        <dbReference type="ChEBI" id="CHEBI:18420"/>
    </ligand>
</feature>
<dbReference type="InterPro" id="IPR002575">
    <property type="entry name" value="Aminoglycoside_PTrfase"/>
</dbReference>
<feature type="active site" description="Proton acceptor" evidence="11">
    <location>
        <position position="197"/>
    </location>
</feature>
<dbReference type="Pfam" id="PF01636">
    <property type="entry name" value="APH"/>
    <property type="match status" value="1"/>
</dbReference>
<protein>
    <recommendedName>
        <fullName evidence="3">Aminoglycoside 3'-phosphotransferase</fullName>
        <ecNumber evidence="2">2.7.1.95</ecNumber>
    </recommendedName>
</protein>
<dbReference type="Gene3D" id="3.90.1200.10">
    <property type="match status" value="1"/>
</dbReference>
<dbReference type="Proteomes" id="UP000436801">
    <property type="component" value="Unassembled WGS sequence"/>
</dbReference>
<organism evidence="15 16">
    <name type="scientific">Sphingomonas carotinifaciens</name>
    <dbReference type="NCBI Taxonomy" id="1166323"/>
    <lineage>
        <taxon>Bacteria</taxon>
        <taxon>Pseudomonadati</taxon>
        <taxon>Pseudomonadota</taxon>
        <taxon>Alphaproteobacteria</taxon>
        <taxon>Sphingomonadales</taxon>
        <taxon>Sphingomonadaceae</taxon>
        <taxon>Sphingomonas</taxon>
    </lineage>
</organism>
<proteinExistence type="inferred from homology"/>
<dbReference type="GO" id="GO:0005524">
    <property type="term" value="F:ATP binding"/>
    <property type="evidence" value="ECO:0007669"/>
    <property type="project" value="UniProtKB-KW"/>
</dbReference>
<dbReference type="InterPro" id="IPR011009">
    <property type="entry name" value="Kinase-like_dom_sf"/>
</dbReference>
<evidence type="ECO:0000256" key="5">
    <source>
        <dbReference type="ARBA" id="ARBA00022741"/>
    </source>
</evidence>
<keyword evidence="12" id="KW-0460">Magnesium</keyword>
<gene>
    <name evidence="14" type="primary">aph(3')-I</name>
    <name evidence="14" type="ORF">GQR91_12925</name>
    <name evidence="15" type="ORF">SAMN05216557_106186</name>
</gene>
<evidence type="ECO:0000256" key="12">
    <source>
        <dbReference type="PIRSR" id="PIRSR000706-2"/>
    </source>
</evidence>
<evidence type="ECO:0000256" key="8">
    <source>
        <dbReference type="ARBA" id="ARBA00023251"/>
    </source>
</evidence>
<evidence type="ECO:0000256" key="2">
    <source>
        <dbReference type="ARBA" id="ARBA00012193"/>
    </source>
</evidence>
<evidence type="ECO:0000313" key="15">
    <source>
        <dbReference type="EMBL" id="SDF85126.1"/>
    </source>
</evidence>
<evidence type="ECO:0000313" key="14">
    <source>
        <dbReference type="EMBL" id="MWC44548.1"/>
    </source>
</evidence>
<evidence type="ECO:0000256" key="1">
    <source>
        <dbReference type="ARBA" id="ARBA00006219"/>
    </source>
</evidence>